<name>A0AAW6QAP2_9PAST</name>
<dbReference type="InterPro" id="IPR050383">
    <property type="entry name" value="GlyoxalaseI/FosfomycinResist"/>
</dbReference>
<dbReference type="PROSITE" id="PS51819">
    <property type="entry name" value="VOC"/>
    <property type="match status" value="1"/>
</dbReference>
<dbReference type="InterPro" id="IPR029068">
    <property type="entry name" value="Glyas_Bleomycin-R_OHBP_Dase"/>
</dbReference>
<accession>A0AAW6QAP2</accession>
<dbReference type="InterPro" id="IPR037523">
    <property type="entry name" value="VOC_core"/>
</dbReference>
<dbReference type="Proteomes" id="UP001214976">
    <property type="component" value="Unassembled WGS sequence"/>
</dbReference>
<evidence type="ECO:0000259" key="1">
    <source>
        <dbReference type="PROSITE" id="PS51819"/>
    </source>
</evidence>
<gene>
    <name evidence="2" type="ORF">P7M15_01745</name>
</gene>
<dbReference type="Pfam" id="PF00903">
    <property type="entry name" value="Glyoxalase"/>
    <property type="match status" value="1"/>
</dbReference>
<dbReference type="AlphaFoldDB" id="A0AAW6QAP2"/>
<dbReference type="Gene3D" id="3.10.180.10">
    <property type="entry name" value="2,3-Dihydroxybiphenyl 1,2-Dioxygenase, domain 1"/>
    <property type="match status" value="1"/>
</dbReference>
<feature type="domain" description="VOC" evidence="1">
    <location>
        <begin position="6"/>
        <end position="127"/>
    </location>
</feature>
<sequence length="137" mass="15130">MIKITSLDHLVLTVADVEKTINFYTTILGMEEITFGENRKALLFGKQKINLHQKGKEILPNAHNADCGTADLCFLTDTPLDEVYQILQSNNIEILDSGIVTRTGAVGKIESIYCRDPDGNLLEISRYLTDSDSVAIG</sequence>
<protein>
    <submittedName>
        <fullName evidence="2">VOC family protein</fullName>
    </submittedName>
</protein>
<dbReference type="InterPro" id="IPR004360">
    <property type="entry name" value="Glyas_Fos-R_dOase_dom"/>
</dbReference>
<dbReference type="PANTHER" id="PTHR21366">
    <property type="entry name" value="GLYOXALASE FAMILY PROTEIN"/>
    <property type="match status" value="1"/>
</dbReference>
<evidence type="ECO:0000313" key="2">
    <source>
        <dbReference type="EMBL" id="MDG2949250.1"/>
    </source>
</evidence>
<comment type="caution">
    <text evidence="2">The sequence shown here is derived from an EMBL/GenBank/DDBJ whole genome shotgun (WGS) entry which is preliminary data.</text>
</comment>
<organism evidence="2 3">
    <name type="scientific">Exercitatus varius</name>
    <dbReference type="NCBI Taxonomy" id="67857"/>
    <lineage>
        <taxon>Bacteria</taxon>
        <taxon>Pseudomonadati</taxon>
        <taxon>Pseudomonadota</taxon>
        <taxon>Gammaproteobacteria</taxon>
        <taxon>Pasteurellales</taxon>
        <taxon>Pasteurellaceae</taxon>
        <taxon>Exercitatus</taxon>
    </lineage>
</organism>
<dbReference type="CDD" id="cd07253">
    <property type="entry name" value="GLOD5"/>
    <property type="match status" value="1"/>
</dbReference>
<reference evidence="2" key="1">
    <citation type="submission" date="2023-03" db="EMBL/GenBank/DDBJ databases">
        <title>Classification of Bisgaard taxon 6 and taxon 10 as Exercitatus varius gen. nov., spec. nov.</title>
        <authorList>
            <person name="Christensen H."/>
        </authorList>
    </citation>
    <scope>NUCLEOTIDE SEQUENCE</scope>
    <source>
        <strain evidence="2">86116</strain>
    </source>
</reference>
<dbReference type="PANTHER" id="PTHR21366:SF14">
    <property type="entry name" value="GLYOXALASE DOMAIN-CONTAINING PROTEIN 5"/>
    <property type="match status" value="1"/>
</dbReference>
<proteinExistence type="predicted"/>
<dbReference type="RefSeq" id="WP_317476541.1">
    <property type="nucleotide sequence ID" value="NZ_JARQTW010000002.1"/>
</dbReference>
<evidence type="ECO:0000313" key="3">
    <source>
        <dbReference type="Proteomes" id="UP001214976"/>
    </source>
</evidence>
<dbReference type="EMBL" id="JARQTW010000002">
    <property type="protein sequence ID" value="MDG2949250.1"/>
    <property type="molecule type" value="Genomic_DNA"/>
</dbReference>
<dbReference type="SUPFAM" id="SSF54593">
    <property type="entry name" value="Glyoxalase/Bleomycin resistance protein/Dihydroxybiphenyl dioxygenase"/>
    <property type="match status" value="1"/>
</dbReference>